<evidence type="ECO:0008006" key="3">
    <source>
        <dbReference type="Google" id="ProtNLM"/>
    </source>
</evidence>
<name>A0ABR2JK30_9EUKA</name>
<dbReference type="Gene3D" id="3.80.10.10">
    <property type="entry name" value="Ribonuclease Inhibitor"/>
    <property type="match status" value="1"/>
</dbReference>
<dbReference type="EMBL" id="JAPFFF010000011">
    <property type="protein sequence ID" value="KAK8878254.1"/>
    <property type="molecule type" value="Genomic_DNA"/>
</dbReference>
<dbReference type="SUPFAM" id="SSF52058">
    <property type="entry name" value="L domain-like"/>
    <property type="match status" value="1"/>
</dbReference>
<accession>A0ABR2JK30</accession>
<dbReference type="Proteomes" id="UP001470230">
    <property type="component" value="Unassembled WGS sequence"/>
</dbReference>
<keyword evidence="2" id="KW-1185">Reference proteome</keyword>
<reference evidence="1 2" key="1">
    <citation type="submission" date="2024-04" db="EMBL/GenBank/DDBJ databases">
        <title>Tritrichomonas musculus Genome.</title>
        <authorList>
            <person name="Alves-Ferreira E."/>
            <person name="Grigg M."/>
            <person name="Lorenzi H."/>
            <person name="Galac M."/>
        </authorList>
    </citation>
    <scope>NUCLEOTIDE SEQUENCE [LARGE SCALE GENOMIC DNA]</scope>
    <source>
        <strain evidence="1 2">EAF2021</strain>
    </source>
</reference>
<evidence type="ECO:0000313" key="1">
    <source>
        <dbReference type="EMBL" id="KAK8878254.1"/>
    </source>
</evidence>
<organism evidence="1 2">
    <name type="scientific">Tritrichomonas musculus</name>
    <dbReference type="NCBI Taxonomy" id="1915356"/>
    <lineage>
        <taxon>Eukaryota</taxon>
        <taxon>Metamonada</taxon>
        <taxon>Parabasalia</taxon>
        <taxon>Tritrichomonadida</taxon>
        <taxon>Tritrichomonadidae</taxon>
        <taxon>Tritrichomonas</taxon>
    </lineage>
</organism>
<gene>
    <name evidence="1" type="ORF">M9Y10_005019</name>
</gene>
<evidence type="ECO:0000313" key="2">
    <source>
        <dbReference type="Proteomes" id="UP001470230"/>
    </source>
</evidence>
<dbReference type="InterPro" id="IPR032675">
    <property type="entry name" value="LRR_dom_sf"/>
</dbReference>
<protein>
    <recommendedName>
        <fullName evidence="3">Leucine Rich Repeat family protein</fullName>
    </recommendedName>
</protein>
<sequence>MKKIIKPTQKLTDVMKLQRTKLSSRGTLDFSNSKFTNLSELGNQKCLKTLILNGMPIDSLETIPPQPFLQTIKADDSEVSSFAGLSRHRNLKSISFKNTPLSKLPNFRLCCAIVCRSNLVEINGEKITREERQLARKYPPIARILIEGNWKVVVPPPSAQQFRQIAIESHLTIQDVDPDFSNEVAERYLRSTRSISSMNRPSTLDDEYFINEDEDPIVADQELVDNLIDTLSTIGIKIPRDDGAQDDILDALEMLSIILQDLRPSQE</sequence>
<comment type="caution">
    <text evidence="1">The sequence shown here is derived from an EMBL/GenBank/DDBJ whole genome shotgun (WGS) entry which is preliminary data.</text>
</comment>
<proteinExistence type="predicted"/>